<dbReference type="PANTHER" id="PTHR23501">
    <property type="entry name" value="MAJOR FACILITATOR SUPERFAMILY"/>
    <property type="match status" value="1"/>
</dbReference>
<name>A0ABR2V8Z3_9PEZI</name>
<evidence type="ECO:0000256" key="1">
    <source>
        <dbReference type="ARBA" id="ARBA00004141"/>
    </source>
</evidence>
<protein>
    <recommendedName>
        <fullName evidence="7">Major facilitator superfamily (MFS) profile domain-containing protein</fullName>
    </recommendedName>
</protein>
<organism evidence="8 9">
    <name type="scientific">Seiridium unicorne</name>
    <dbReference type="NCBI Taxonomy" id="138068"/>
    <lineage>
        <taxon>Eukaryota</taxon>
        <taxon>Fungi</taxon>
        <taxon>Dikarya</taxon>
        <taxon>Ascomycota</taxon>
        <taxon>Pezizomycotina</taxon>
        <taxon>Sordariomycetes</taxon>
        <taxon>Xylariomycetidae</taxon>
        <taxon>Amphisphaeriales</taxon>
        <taxon>Sporocadaceae</taxon>
        <taxon>Seiridium</taxon>
    </lineage>
</organism>
<feature type="compositionally biased region" description="Basic and acidic residues" evidence="5">
    <location>
        <begin position="1"/>
        <end position="12"/>
    </location>
</feature>
<keyword evidence="3 6" id="KW-1133">Transmembrane helix</keyword>
<dbReference type="PANTHER" id="PTHR23501:SF3">
    <property type="entry name" value="MAJOR FACILITATOR SUPERFAMILY (MFS) PROFILE DOMAIN-CONTAINING PROTEIN"/>
    <property type="match status" value="1"/>
</dbReference>
<feature type="transmembrane region" description="Helical" evidence="6">
    <location>
        <begin position="59"/>
        <end position="78"/>
    </location>
</feature>
<feature type="transmembrane region" description="Helical" evidence="6">
    <location>
        <begin position="212"/>
        <end position="236"/>
    </location>
</feature>
<feature type="transmembrane region" description="Helical" evidence="6">
    <location>
        <begin position="292"/>
        <end position="314"/>
    </location>
</feature>
<feature type="transmembrane region" description="Helical" evidence="6">
    <location>
        <begin position="149"/>
        <end position="173"/>
    </location>
</feature>
<evidence type="ECO:0000256" key="4">
    <source>
        <dbReference type="ARBA" id="ARBA00023136"/>
    </source>
</evidence>
<feature type="transmembrane region" description="Helical" evidence="6">
    <location>
        <begin position="427"/>
        <end position="451"/>
    </location>
</feature>
<feature type="transmembrane region" description="Helical" evidence="6">
    <location>
        <begin position="259"/>
        <end position="280"/>
    </location>
</feature>
<reference evidence="8 9" key="1">
    <citation type="journal article" date="2024" name="J. Plant Pathol.">
        <title>Sequence and assembly of the genome of Seiridium unicorne, isolate CBS 538.82, causal agent of cypress canker disease.</title>
        <authorList>
            <person name="Scali E."/>
            <person name="Rocca G.D."/>
            <person name="Danti R."/>
            <person name="Garbelotto M."/>
            <person name="Barberini S."/>
            <person name="Baroncelli R."/>
            <person name="Emiliani G."/>
        </authorList>
    </citation>
    <scope>NUCLEOTIDE SEQUENCE [LARGE SCALE GENOMIC DNA]</scope>
    <source>
        <strain evidence="8 9">BM-138-508</strain>
    </source>
</reference>
<dbReference type="InterPro" id="IPR020846">
    <property type="entry name" value="MFS_dom"/>
</dbReference>
<dbReference type="SUPFAM" id="SSF103473">
    <property type="entry name" value="MFS general substrate transporter"/>
    <property type="match status" value="2"/>
</dbReference>
<feature type="transmembrane region" description="Helical" evidence="6">
    <location>
        <begin position="334"/>
        <end position="355"/>
    </location>
</feature>
<feature type="transmembrane region" description="Helical" evidence="6">
    <location>
        <begin position="463"/>
        <end position="487"/>
    </location>
</feature>
<feature type="transmembrane region" description="Helical" evidence="6">
    <location>
        <begin position="126"/>
        <end position="143"/>
    </location>
</feature>
<feature type="transmembrane region" description="Helical" evidence="6">
    <location>
        <begin position="182"/>
        <end position="200"/>
    </location>
</feature>
<feature type="transmembrane region" description="Helical" evidence="6">
    <location>
        <begin position="538"/>
        <end position="557"/>
    </location>
</feature>
<evidence type="ECO:0000313" key="8">
    <source>
        <dbReference type="EMBL" id="KAK9422940.1"/>
    </source>
</evidence>
<feature type="transmembrane region" description="Helical" evidence="6">
    <location>
        <begin position="90"/>
        <end position="114"/>
    </location>
</feature>
<proteinExistence type="predicted"/>
<comment type="subcellular location">
    <subcellularLocation>
        <location evidence="1">Membrane</location>
        <topology evidence="1">Multi-pass membrane protein</topology>
    </subcellularLocation>
</comment>
<gene>
    <name evidence="8" type="ORF">SUNI508_04607</name>
</gene>
<evidence type="ECO:0000313" key="9">
    <source>
        <dbReference type="Proteomes" id="UP001408356"/>
    </source>
</evidence>
<accession>A0ABR2V8Z3</accession>
<dbReference type="InterPro" id="IPR011701">
    <property type="entry name" value="MFS"/>
</dbReference>
<feature type="region of interest" description="Disordered" evidence="5">
    <location>
        <begin position="1"/>
        <end position="26"/>
    </location>
</feature>
<comment type="caution">
    <text evidence="8">The sequence shown here is derived from an EMBL/GenBank/DDBJ whole genome shotgun (WGS) entry which is preliminary data.</text>
</comment>
<dbReference type="Proteomes" id="UP001408356">
    <property type="component" value="Unassembled WGS sequence"/>
</dbReference>
<dbReference type="EMBL" id="JARVKF010000101">
    <property type="protein sequence ID" value="KAK9422940.1"/>
    <property type="molecule type" value="Genomic_DNA"/>
</dbReference>
<evidence type="ECO:0000256" key="2">
    <source>
        <dbReference type="ARBA" id="ARBA00022692"/>
    </source>
</evidence>
<keyword evidence="2 6" id="KW-0812">Transmembrane</keyword>
<dbReference type="PROSITE" id="PS50850">
    <property type="entry name" value="MFS"/>
    <property type="match status" value="1"/>
</dbReference>
<evidence type="ECO:0000259" key="7">
    <source>
        <dbReference type="PROSITE" id="PS50850"/>
    </source>
</evidence>
<keyword evidence="9" id="KW-1185">Reference proteome</keyword>
<dbReference type="Pfam" id="PF07690">
    <property type="entry name" value="MFS_1"/>
    <property type="match status" value="1"/>
</dbReference>
<evidence type="ECO:0000256" key="6">
    <source>
        <dbReference type="SAM" id="Phobius"/>
    </source>
</evidence>
<feature type="transmembrane region" description="Helical" evidence="6">
    <location>
        <begin position="375"/>
        <end position="394"/>
    </location>
</feature>
<keyword evidence="4 6" id="KW-0472">Membrane</keyword>
<dbReference type="Gene3D" id="1.20.1250.20">
    <property type="entry name" value="MFS general substrate transporter like domains"/>
    <property type="match status" value="1"/>
</dbReference>
<feature type="domain" description="Major facilitator superfamily (MFS) profile" evidence="7">
    <location>
        <begin position="61"/>
        <end position="560"/>
    </location>
</feature>
<feature type="transmembrane region" description="Helical" evidence="6">
    <location>
        <begin position="401"/>
        <end position="421"/>
    </location>
</feature>
<dbReference type="InterPro" id="IPR036259">
    <property type="entry name" value="MFS_trans_sf"/>
</dbReference>
<feature type="compositionally biased region" description="Polar residues" evidence="5">
    <location>
        <begin position="14"/>
        <end position="26"/>
    </location>
</feature>
<evidence type="ECO:0000256" key="3">
    <source>
        <dbReference type="ARBA" id="ARBA00022989"/>
    </source>
</evidence>
<evidence type="ECO:0000256" key="5">
    <source>
        <dbReference type="SAM" id="MobiDB-lite"/>
    </source>
</evidence>
<sequence>MERTRTTPREDLELSSNNNAHQNSTFPHYSKDEIVTVDAQHGVQAIEAAAGVWGKWDLVIAYGLIWLVYFVTSINEVVVRALTPFVTSSFALHSLTATSTVISSIIGGLSKIPLAKIVDIWGRPQGIALMLLFWVLGFIMMANCHNVETYAAALVFSTVGAQGVSYCLTIFVADTSALKNRALMLSFATSPYIVTTWIGGPMSDAFIAGPGWRWGFGVFAIIVPVVVVPLILVFMWNQHKAKKLGLVPPPREKTSLKQFVIQFDLLGVFLLAAGMALFLLPMNIYSYQADGWRSPMIIAMIVVGGLLVIAFVLYEKFWAPVNFIPMHLLGDRTVLSAGIMLVFVFFNSAIWGSYFNSMLLVAWNQSLTKATYISNIYRVGSCFSALILGFFIRWTGRFKWVAVYYALPLMMLGVGLMIEFRQPNVDIGLVIMTQVFVAFAGGPVVTSAELAMMAPVGHQHIAAILAILDLFGSVGTALGSTVSAAIWTGVFPAALSRNLPPGTPVDTIYSSIYVQLGYRVGTPIRVGISYAYAEAQRYMLIAAVTLLGAAWVCTWLWRDIKIKDIHQIKGSVV</sequence>